<dbReference type="PANTHER" id="PTHR43077:SF10">
    <property type="entry name" value="TRANSPORT PERMEASE PROTEIN"/>
    <property type="match status" value="1"/>
</dbReference>
<evidence type="ECO:0000256" key="5">
    <source>
        <dbReference type="SAM" id="Coils"/>
    </source>
</evidence>
<evidence type="ECO:0000256" key="6">
    <source>
        <dbReference type="SAM" id="Phobius"/>
    </source>
</evidence>
<dbReference type="NCBIfam" id="TIGR03061">
    <property type="entry name" value="pip_yhgE_Nterm"/>
    <property type="match status" value="1"/>
</dbReference>
<evidence type="ECO:0000256" key="3">
    <source>
        <dbReference type="ARBA" id="ARBA00022989"/>
    </source>
</evidence>
<feature type="domain" description="ABC-2 type transporter transmembrane" evidence="7">
    <location>
        <begin position="22"/>
        <end position="162"/>
    </location>
</feature>
<dbReference type="Gene3D" id="3.40.1710.10">
    <property type="entry name" value="abc type-2 transporter like domain"/>
    <property type="match status" value="1"/>
</dbReference>
<accession>A0ABZ2NKH8</accession>
<feature type="transmembrane region" description="Helical" evidence="6">
    <location>
        <begin position="583"/>
        <end position="606"/>
    </location>
</feature>
<dbReference type="InterPro" id="IPR017500">
    <property type="entry name" value="Phage_infect_YhgE_N"/>
</dbReference>
<dbReference type="InterPro" id="IPR051328">
    <property type="entry name" value="T7SS_ABC-Transporter"/>
</dbReference>
<comment type="subcellular location">
    <subcellularLocation>
        <location evidence="1">Membrane</location>
        <topology evidence="1">Multi-pass membrane protein</topology>
    </subcellularLocation>
</comment>
<feature type="transmembrane region" description="Helical" evidence="6">
    <location>
        <begin position="16"/>
        <end position="38"/>
    </location>
</feature>
<feature type="transmembrane region" description="Helical" evidence="6">
    <location>
        <begin position="553"/>
        <end position="577"/>
    </location>
</feature>
<evidence type="ECO:0000256" key="1">
    <source>
        <dbReference type="ARBA" id="ARBA00004141"/>
    </source>
</evidence>
<feature type="transmembrane region" description="Helical" evidence="6">
    <location>
        <begin position="673"/>
        <end position="691"/>
    </location>
</feature>
<keyword evidence="3 6" id="KW-1133">Transmembrane helix</keyword>
<evidence type="ECO:0000313" key="9">
    <source>
        <dbReference type="Proteomes" id="UP001377337"/>
    </source>
</evidence>
<feature type="transmembrane region" description="Helical" evidence="6">
    <location>
        <begin position="613"/>
        <end position="632"/>
    </location>
</feature>
<evidence type="ECO:0000256" key="2">
    <source>
        <dbReference type="ARBA" id="ARBA00022692"/>
    </source>
</evidence>
<keyword evidence="5" id="KW-0175">Coiled coil</keyword>
<dbReference type="InterPro" id="IPR017501">
    <property type="entry name" value="Phage_infect_YhgE_C"/>
</dbReference>
<dbReference type="InterPro" id="IPR013525">
    <property type="entry name" value="ABC2_TM"/>
</dbReference>
<protein>
    <submittedName>
        <fullName evidence="8">YhgE/Pip domain-containing protein</fullName>
    </submittedName>
</protein>
<feature type="transmembrane region" description="Helical" evidence="6">
    <location>
        <begin position="511"/>
        <end position="532"/>
    </location>
</feature>
<evidence type="ECO:0000313" key="8">
    <source>
        <dbReference type="EMBL" id="WXB98273.1"/>
    </source>
</evidence>
<evidence type="ECO:0000259" key="7">
    <source>
        <dbReference type="Pfam" id="PF12698"/>
    </source>
</evidence>
<sequence>MKAIFSIYGNDLKRIAANWAALIMTAGLILLPSFYAWFNIKASWDPYGHTDQIKVAVTNLDEGSNLQGKGVNLGKEIVSTLRKNDAFDWQFVNRKKAINGVQHGDYYARMEIPDDFSRKIGTVVSDRPVQPEIIYSVNEKINPIAPKITGKGAETIIEQVSSNFVKEATKAIFEEFNKLGIKLEEELPTIQKLESLIFKLEGEFPEIKKILNTAAEDTDQSQRLVNEAQKQLPIAAGLSSKGMKVSESVQDVLNKSEKVFQNLPQVMKSDLGLLQDIFTSLEGTADEWADPNLNPATLEEAGKRLSAAAALSGALADVLDRLNAQAETSLLDVPIERLKEIQSESRQQEDLLKKLSAVTNQAKREKQAKELKNRLAGTRAKAGEMLNTFDSSIQPKIQEALNEAQKSADQADSILSEINSSIPDVQKILNDAEKGLALGGNKVGEFQKELPLLEKKIGKLASDIRAFKETNNINSLIELLQNDAEKESSFFSEPVKLKHERMFPIPNYGSALAPFYTVLSLWVGCVLLVSLLSVEIHENRRYRSMHVYFGRFLTFWTIGLFQALIASAGNVYILGVYAVHPGWLILFSLLISTIFMLIVYSLVSVFGNIGKAFAIIMLVLQLAGSGGTFPIQVTPPFFQAINPFLPFTYAISLLREAIGGILWDIVRMDAARIIIYGAAAILFGVFLKKPINKASEGFRRKLAESKLIH</sequence>
<dbReference type="NCBIfam" id="TIGR03062">
    <property type="entry name" value="pip_yhgE_Cterm"/>
    <property type="match status" value="1"/>
</dbReference>
<dbReference type="RefSeq" id="WP_338781230.1">
    <property type="nucleotide sequence ID" value="NZ_CP147407.1"/>
</dbReference>
<feature type="coiled-coil region" evidence="5">
    <location>
        <begin position="338"/>
        <end position="417"/>
    </location>
</feature>
<keyword evidence="9" id="KW-1185">Reference proteome</keyword>
<dbReference type="EMBL" id="CP147407">
    <property type="protein sequence ID" value="WXB98273.1"/>
    <property type="molecule type" value="Genomic_DNA"/>
</dbReference>
<keyword evidence="2 6" id="KW-0812">Transmembrane</keyword>
<evidence type="ECO:0000256" key="4">
    <source>
        <dbReference type="ARBA" id="ARBA00023136"/>
    </source>
</evidence>
<dbReference type="Proteomes" id="UP001377337">
    <property type="component" value="Chromosome"/>
</dbReference>
<organism evidence="8 9">
    <name type="scientific">Metabacillus sediminis</name>
    <dbReference type="NCBI Taxonomy" id="3117746"/>
    <lineage>
        <taxon>Bacteria</taxon>
        <taxon>Bacillati</taxon>
        <taxon>Bacillota</taxon>
        <taxon>Bacilli</taxon>
        <taxon>Bacillales</taxon>
        <taxon>Bacillaceae</taxon>
        <taxon>Metabacillus</taxon>
    </lineage>
</organism>
<name>A0ABZ2NKH8_9BACI</name>
<keyword evidence="4 6" id="KW-0472">Membrane</keyword>
<gene>
    <name evidence="8" type="ORF">WCV65_07310</name>
</gene>
<reference evidence="8 9" key="1">
    <citation type="submission" date="2024-02" db="EMBL/GenBank/DDBJ databases">
        <title>Seven novel Bacillus-like species.</title>
        <authorList>
            <person name="Liu G."/>
        </authorList>
    </citation>
    <scope>NUCLEOTIDE SEQUENCE [LARGE SCALE GENOMIC DNA]</scope>
    <source>
        <strain evidence="8 9">FJAT-52054</strain>
    </source>
</reference>
<proteinExistence type="predicted"/>
<feature type="domain" description="ABC-2 type transporter transmembrane" evidence="7">
    <location>
        <begin position="344"/>
        <end position="684"/>
    </location>
</feature>
<dbReference type="Pfam" id="PF12698">
    <property type="entry name" value="ABC2_membrane_3"/>
    <property type="match status" value="2"/>
</dbReference>
<dbReference type="PANTHER" id="PTHR43077">
    <property type="entry name" value="TRANSPORT PERMEASE YVFS-RELATED"/>
    <property type="match status" value="1"/>
</dbReference>